<name>C7XTN9_9LACO</name>
<evidence type="ECO:0000313" key="2">
    <source>
        <dbReference type="Proteomes" id="UP000003987"/>
    </source>
</evidence>
<dbReference type="EMBL" id="GG698802">
    <property type="protein sequence ID" value="EEU30650.1"/>
    <property type="molecule type" value="Genomic_DNA"/>
</dbReference>
<dbReference type="STRING" id="575594.HMPREF0501_00055"/>
<dbReference type="AlphaFoldDB" id="C7XTN9"/>
<accession>C7XTN9</accession>
<proteinExistence type="predicted"/>
<organism evidence="1 2">
    <name type="scientific">Limosilactobacillus coleohominis 101-4-CHN</name>
    <dbReference type="NCBI Taxonomy" id="575594"/>
    <lineage>
        <taxon>Bacteria</taxon>
        <taxon>Bacillati</taxon>
        <taxon>Bacillota</taxon>
        <taxon>Bacilli</taxon>
        <taxon>Lactobacillales</taxon>
        <taxon>Lactobacillaceae</taxon>
        <taxon>Limosilactobacillus</taxon>
    </lineage>
</organism>
<gene>
    <name evidence="1" type="ORF">HMPREF0501_00055</name>
</gene>
<sequence length="52" mass="6274">MFVLFLFIALFFTFAINYVIIKFNRLRVEYLAVNIRLTAMKIEYSKYENEGV</sequence>
<dbReference type="Proteomes" id="UP000003987">
    <property type="component" value="Unassembled WGS sequence"/>
</dbReference>
<dbReference type="HOGENOM" id="CLU_3081076_0_0_9"/>
<evidence type="ECO:0000313" key="1">
    <source>
        <dbReference type="EMBL" id="EEU30650.1"/>
    </source>
</evidence>
<keyword evidence="2" id="KW-1185">Reference proteome</keyword>
<reference evidence="1 2" key="1">
    <citation type="submission" date="2009-06" db="EMBL/GenBank/DDBJ databases">
        <title>The Genome Sequence of Lactobacillus coleohominis strain 101-4-CHN.</title>
        <authorList>
            <consortium name="The Broad Institute Genome Sequencing Platform"/>
            <person name="Ward D."/>
            <person name="Young S.K."/>
            <person name="Zeng Q."/>
            <person name="Koehrsen M."/>
            <person name="Alvarado L."/>
            <person name="Berlin A."/>
            <person name="Borenstein D."/>
            <person name="Chen Z."/>
            <person name="Engels R."/>
            <person name="Freedman E."/>
            <person name="Gellesch M."/>
            <person name="Goldberg J."/>
            <person name="Griggs A."/>
            <person name="Gujja S."/>
            <person name="Heiman D."/>
            <person name="Hepburn T."/>
            <person name="Howarth C."/>
            <person name="Jen D."/>
            <person name="Larson L."/>
            <person name="Lewis B."/>
            <person name="Mehta T."/>
            <person name="Park D."/>
            <person name="Pearson M."/>
            <person name="Roberts A."/>
            <person name="Saif S."/>
            <person name="Shea T."/>
            <person name="Shenoy N."/>
            <person name="Sisk P."/>
            <person name="Stolte C."/>
            <person name="Sykes S."/>
            <person name="Walk T."/>
            <person name="White J."/>
            <person name="Yandava C."/>
            <person name="Liu Y."/>
            <person name="Xu Q."/>
            <person name="Lander E."/>
            <person name="Nusbaum C."/>
            <person name="Galagan J."/>
            <person name="Birren B."/>
        </authorList>
    </citation>
    <scope>NUCLEOTIDE SEQUENCE [LARGE SCALE GENOMIC DNA]</scope>
    <source>
        <strain evidence="1 2">101-4-CHN</strain>
    </source>
</reference>
<protein>
    <submittedName>
        <fullName evidence="1">Uncharacterized protein</fullName>
    </submittedName>
</protein>